<feature type="transmembrane region" description="Helical" evidence="1">
    <location>
        <begin position="32"/>
        <end position="60"/>
    </location>
</feature>
<dbReference type="AlphaFoldDB" id="A0A3L9Y3H9"/>
<name>A0A3L9Y3H9_9RHOB</name>
<evidence type="ECO:0000313" key="3">
    <source>
        <dbReference type="Proteomes" id="UP000281343"/>
    </source>
</evidence>
<evidence type="ECO:0000256" key="1">
    <source>
        <dbReference type="SAM" id="Phobius"/>
    </source>
</evidence>
<dbReference type="Proteomes" id="UP000281343">
    <property type="component" value="Unassembled WGS sequence"/>
</dbReference>
<sequence>MRGIHKLTLALVATLGLSACVSSDLERAAVGAAVGGVGAAALGGSVATGIVVGGAVGAICDEVTNICR</sequence>
<comment type="caution">
    <text evidence="2">The sequence shown here is derived from an EMBL/GenBank/DDBJ whole genome shotgun (WGS) entry which is preliminary data.</text>
</comment>
<keyword evidence="1" id="KW-0812">Transmembrane</keyword>
<keyword evidence="1" id="KW-0472">Membrane</keyword>
<dbReference type="EMBL" id="RCNT01000006">
    <property type="protein sequence ID" value="RMA41647.1"/>
    <property type="molecule type" value="Genomic_DNA"/>
</dbReference>
<keyword evidence="3" id="KW-1185">Reference proteome</keyword>
<dbReference type="PROSITE" id="PS51257">
    <property type="entry name" value="PROKAR_LIPOPROTEIN"/>
    <property type="match status" value="1"/>
</dbReference>
<gene>
    <name evidence="2" type="ORF">D9R08_12265</name>
</gene>
<evidence type="ECO:0000313" key="2">
    <source>
        <dbReference type="EMBL" id="RMA41647.1"/>
    </source>
</evidence>
<proteinExistence type="predicted"/>
<accession>A0A3L9Y3H9</accession>
<evidence type="ECO:0008006" key="4">
    <source>
        <dbReference type="Google" id="ProtNLM"/>
    </source>
</evidence>
<reference evidence="2 3" key="1">
    <citation type="submission" date="2018-10" db="EMBL/GenBank/DDBJ databases">
        <authorList>
            <person name="Jung H.S."/>
            <person name="Jeon C.O."/>
        </authorList>
    </citation>
    <scope>NUCLEOTIDE SEQUENCE [LARGE SCALE GENOMIC DNA]</scope>
    <source>
        <strain evidence="2 3">MA-7-27</strain>
    </source>
</reference>
<protein>
    <recommendedName>
        <fullName evidence="4">YMGG-like Gly-zipper domain-containing protein</fullName>
    </recommendedName>
</protein>
<dbReference type="RefSeq" id="WP_121898361.1">
    <property type="nucleotide sequence ID" value="NZ_RCNT01000006.1"/>
</dbReference>
<organism evidence="2 3">
    <name type="scientific">Rhodophyticola porphyridii</name>
    <dbReference type="NCBI Taxonomy" id="1852017"/>
    <lineage>
        <taxon>Bacteria</taxon>
        <taxon>Pseudomonadati</taxon>
        <taxon>Pseudomonadota</taxon>
        <taxon>Alphaproteobacteria</taxon>
        <taxon>Rhodobacterales</taxon>
        <taxon>Roseobacteraceae</taxon>
        <taxon>Rhodophyticola</taxon>
    </lineage>
</organism>
<keyword evidence="1" id="KW-1133">Transmembrane helix</keyword>